<sequence length="57" mass="6622">MFMICIKFKKGVSLIIPSKSNIYPERYLLRDLVGQTINIIVKLHTIGRITKVKSKFQ</sequence>
<reference evidence="1 2" key="1">
    <citation type="journal article" date="2013" name="Genome Announc.">
        <title>The Draft Genome Sequence of Sphingomonas paucimobilis Strain HER1398 (Proteobacteria), Host to the Giant PAU Phage, Indicates That It Is a Member of the Genus Sphingobacterium (Bacteroidetes).</title>
        <authorList>
            <person name="White R.A.III."/>
            <person name="Suttle C.A."/>
        </authorList>
    </citation>
    <scope>NUCLEOTIDE SEQUENCE [LARGE SCALE GENOMIC DNA]</scope>
    <source>
        <strain evidence="1 2">HER1398</strain>
    </source>
</reference>
<accession>U2J8H7</accession>
<organism evidence="1 2">
    <name type="scientific">Sphingobacterium paucimobilis HER1398</name>
    <dbReference type="NCBI Taxonomy" id="1346330"/>
    <lineage>
        <taxon>Bacteria</taxon>
        <taxon>Pseudomonadati</taxon>
        <taxon>Bacteroidota</taxon>
        <taxon>Sphingobacteriia</taxon>
        <taxon>Sphingobacteriales</taxon>
        <taxon>Sphingobacteriaceae</taxon>
        <taxon>Sphingobacterium</taxon>
    </lineage>
</organism>
<evidence type="ECO:0000313" key="1">
    <source>
        <dbReference type="EMBL" id="ERJ58973.1"/>
    </source>
</evidence>
<keyword evidence="2" id="KW-1185">Reference proteome</keyword>
<proteinExistence type="predicted"/>
<dbReference type="EMBL" id="ATDL01000015">
    <property type="protein sequence ID" value="ERJ58973.1"/>
    <property type="molecule type" value="Genomic_DNA"/>
</dbReference>
<evidence type="ECO:0000313" key="2">
    <source>
        <dbReference type="Proteomes" id="UP000016584"/>
    </source>
</evidence>
<protein>
    <submittedName>
        <fullName evidence="1">Uncharacterized protein</fullName>
    </submittedName>
</protein>
<name>U2J8H7_9SPHI</name>
<dbReference type="AlphaFoldDB" id="U2J8H7"/>
<gene>
    <name evidence="1" type="ORF">M472_09330</name>
</gene>
<comment type="caution">
    <text evidence="1">The sequence shown here is derived from an EMBL/GenBank/DDBJ whole genome shotgun (WGS) entry which is preliminary data.</text>
</comment>
<dbReference type="Proteomes" id="UP000016584">
    <property type="component" value="Unassembled WGS sequence"/>
</dbReference>